<dbReference type="GO" id="GO:0007140">
    <property type="term" value="P:male meiotic nuclear division"/>
    <property type="evidence" value="ECO:0007669"/>
    <property type="project" value="InterPro"/>
</dbReference>
<dbReference type="OrthoDB" id="691244at2759"/>
<dbReference type="InterPro" id="IPR039933">
    <property type="entry name" value="XRI1"/>
</dbReference>
<feature type="compositionally biased region" description="Acidic residues" evidence="1">
    <location>
        <begin position="153"/>
        <end position="164"/>
    </location>
</feature>
<sequence>MMSFQSCFMAFGAGDPYHESPMSSEEASTGYLQDAVAEWMARCKRRRTGFGSPVTSSEAPPAAADDIQELLQGFWDSNCVELPLENFDCLFQYTSALDECSLNYSDPMKKFLEAGKTPAEVMASSPAASSQKNSAAAAAVVAEKAMSSSTAAELEEENSREEEEEGRRRWRKKKVAYPFAVVKPAGLEGDVTLAEINERILMRPTRPVKHPVGEFACRPWVFGAAGGMGLSGKAVVGLTRIHTPGRRGTITIIRTRG</sequence>
<keyword evidence="3" id="KW-1185">Reference proteome</keyword>
<proteinExistence type="predicted"/>
<dbReference type="GO" id="GO:0007143">
    <property type="term" value="P:female meiotic nuclear division"/>
    <property type="evidence" value="ECO:0007669"/>
    <property type="project" value="InterPro"/>
</dbReference>
<name>A0A2I0B173_9ASPA</name>
<gene>
    <name evidence="2" type="primary">XRI1</name>
    <name evidence="2" type="ORF">AXF42_Ash018839</name>
</gene>
<evidence type="ECO:0000313" key="3">
    <source>
        <dbReference type="Proteomes" id="UP000236161"/>
    </source>
</evidence>
<accession>A0A2I0B173</accession>
<dbReference type="STRING" id="1088818.A0A2I0B173"/>
<protein>
    <submittedName>
        <fullName evidence="2">Protein XRI1</fullName>
    </submittedName>
</protein>
<evidence type="ECO:0000313" key="2">
    <source>
        <dbReference type="EMBL" id="PKA61551.1"/>
    </source>
</evidence>
<dbReference type="PANTHER" id="PTHR33385">
    <property type="entry name" value="PROTEIN XRI1"/>
    <property type="match status" value="1"/>
</dbReference>
<dbReference type="Proteomes" id="UP000236161">
    <property type="component" value="Unassembled WGS sequence"/>
</dbReference>
<dbReference type="AlphaFoldDB" id="A0A2I0B173"/>
<dbReference type="EMBL" id="KZ451929">
    <property type="protein sequence ID" value="PKA61551.1"/>
    <property type="molecule type" value="Genomic_DNA"/>
</dbReference>
<dbReference type="PANTHER" id="PTHR33385:SF18">
    <property type="entry name" value="XRI1-LIKE PROTEIN"/>
    <property type="match status" value="1"/>
</dbReference>
<organism evidence="2 3">
    <name type="scientific">Apostasia shenzhenica</name>
    <dbReference type="NCBI Taxonomy" id="1088818"/>
    <lineage>
        <taxon>Eukaryota</taxon>
        <taxon>Viridiplantae</taxon>
        <taxon>Streptophyta</taxon>
        <taxon>Embryophyta</taxon>
        <taxon>Tracheophyta</taxon>
        <taxon>Spermatophyta</taxon>
        <taxon>Magnoliopsida</taxon>
        <taxon>Liliopsida</taxon>
        <taxon>Asparagales</taxon>
        <taxon>Orchidaceae</taxon>
        <taxon>Apostasioideae</taxon>
        <taxon>Apostasia</taxon>
    </lineage>
</organism>
<evidence type="ECO:0000256" key="1">
    <source>
        <dbReference type="SAM" id="MobiDB-lite"/>
    </source>
</evidence>
<reference evidence="2 3" key="1">
    <citation type="journal article" date="2017" name="Nature">
        <title>The Apostasia genome and the evolution of orchids.</title>
        <authorList>
            <person name="Zhang G.Q."/>
            <person name="Liu K.W."/>
            <person name="Li Z."/>
            <person name="Lohaus R."/>
            <person name="Hsiao Y.Y."/>
            <person name="Niu S.C."/>
            <person name="Wang J.Y."/>
            <person name="Lin Y.C."/>
            <person name="Xu Q."/>
            <person name="Chen L.J."/>
            <person name="Yoshida K."/>
            <person name="Fujiwara S."/>
            <person name="Wang Z.W."/>
            <person name="Zhang Y.Q."/>
            <person name="Mitsuda N."/>
            <person name="Wang M."/>
            <person name="Liu G.H."/>
            <person name="Pecoraro L."/>
            <person name="Huang H.X."/>
            <person name="Xiao X.J."/>
            <person name="Lin M."/>
            <person name="Wu X.Y."/>
            <person name="Wu W.L."/>
            <person name="Chen Y.Y."/>
            <person name="Chang S.B."/>
            <person name="Sakamoto S."/>
            <person name="Ohme-Takagi M."/>
            <person name="Yagi M."/>
            <person name="Zeng S.J."/>
            <person name="Shen C.Y."/>
            <person name="Yeh C.M."/>
            <person name="Luo Y.B."/>
            <person name="Tsai W.C."/>
            <person name="Van de Peer Y."/>
            <person name="Liu Z.J."/>
        </authorList>
    </citation>
    <scope>NUCLEOTIDE SEQUENCE [LARGE SCALE GENOMIC DNA]</scope>
    <source>
        <strain evidence="3">cv. Shenzhen</strain>
        <tissue evidence="2">Stem</tissue>
    </source>
</reference>
<feature type="region of interest" description="Disordered" evidence="1">
    <location>
        <begin position="148"/>
        <end position="168"/>
    </location>
</feature>